<keyword evidence="2" id="KW-0812">Transmembrane</keyword>
<dbReference type="OrthoDB" id="5243702at2759"/>
<feature type="region of interest" description="Disordered" evidence="1">
    <location>
        <begin position="218"/>
        <end position="244"/>
    </location>
</feature>
<organism evidence="3 4">
    <name type="scientific">Truncatella angustata</name>
    <dbReference type="NCBI Taxonomy" id="152316"/>
    <lineage>
        <taxon>Eukaryota</taxon>
        <taxon>Fungi</taxon>
        <taxon>Dikarya</taxon>
        <taxon>Ascomycota</taxon>
        <taxon>Pezizomycotina</taxon>
        <taxon>Sordariomycetes</taxon>
        <taxon>Xylariomycetidae</taxon>
        <taxon>Amphisphaeriales</taxon>
        <taxon>Sporocadaceae</taxon>
        <taxon>Truncatella</taxon>
    </lineage>
</organism>
<reference evidence="3" key="1">
    <citation type="journal article" date="2021" name="Nat. Commun.">
        <title>Genetic determinants of endophytism in the Arabidopsis root mycobiome.</title>
        <authorList>
            <person name="Mesny F."/>
            <person name="Miyauchi S."/>
            <person name="Thiergart T."/>
            <person name="Pickel B."/>
            <person name="Atanasova L."/>
            <person name="Karlsson M."/>
            <person name="Huettel B."/>
            <person name="Barry K.W."/>
            <person name="Haridas S."/>
            <person name="Chen C."/>
            <person name="Bauer D."/>
            <person name="Andreopoulos W."/>
            <person name="Pangilinan J."/>
            <person name="LaButti K."/>
            <person name="Riley R."/>
            <person name="Lipzen A."/>
            <person name="Clum A."/>
            <person name="Drula E."/>
            <person name="Henrissat B."/>
            <person name="Kohler A."/>
            <person name="Grigoriev I.V."/>
            <person name="Martin F.M."/>
            <person name="Hacquard S."/>
        </authorList>
    </citation>
    <scope>NUCLEOTIDE SEQUENCE</scope>
    <source>
        <strain evidence="3">MPI-SDFR-AT-0073</strain>
    </source>
</reference>
<gene>
    <name evidence="3" type="ORF">BKA67DRAFT_564334</name>
</gene>
<name>A0A9P8ZXI9_9PEZI</name>
<accession>A0A9P8ZXI9</accession>
<dbReference type="EMBL" id="JAGPXC010000004">
    <property type="protein sequence ID" value="KAH6654168.1"/>
    <property type="molecule type" value="Genomic_DNA"/>
</dbReference>
<dbReference type="AlphaFoldDB" id="A0A9P8ZXI9"/>
<sequence>MILHAEHALCDIRKREVKKGHGWYHKVSVSPQSCISEKELIQTFFAFSNHATYGISHPVSTTIRIESKNCLTTWENSRLTCFKRQHTNTMSGLKYIWPDKPDKPEVTESPIFEADKLIHAAATWANEMHRSLSGIRENTSRYLFWTFLFCMIITSLLLLHTLNSLWYQLAELNTHQSTYKQMWIEEREEMAAHIERDVETRAAMFEQLTRQLSAAVHAQPHGPGQQQQRNWQYPSYQGSTRDEDRRQILQAAMREA</sequence>
<proteinExistence type="predicted"/>
<evidence type="ECO:0000256" key="1">
    <source>
        <dbReference type="SAM" id="MobiDB-lite"/>
    </source>
</evidence>
<evidence type="ECO:0000313" key="3">
    <source>
        <dbReference type="EMBL" id="KAH6654168.1"/>
    </source>
</evidence>
<evidence type="ECO:0000256" key="2">
    <source>
        <dbReference type="SAM" id="Phobius"/>
    </source>
</evidence>
<keyword evidence="2" id="KW-1133">Transmembrane helix</keyword>
<dbReference type="GeneID" id="70131622"/>
<keyword evidence="4" id="KW-1185">Reference proteome</keyword>
<comment type="caution">
    <text evidence="3">The sequence shown here is derived from an EMBL/GenBank/DDBJ whole genome shotgun (WGS) entry which is preliminary data.</text>
</comment>
<protein>
    <submittedName>
        <fullName evidence="3">Uncharacterized protein</fullName>
    </submittedName>
</protein>
<feature type="transmembrane region" description="Helical" evidence="2">
    <location>
        <begin position="142"/>
        <end position="167"/>
    </location>
</feature>
<feature type="compositionally biased region" description="Low complexity" evidence="1">
    <location>
        <begin position="218"/>
        <end position="228"/>
    </location>
</feature>
<evidence type="ECO:0000313" key="4">
    <source>
        <dbReference type="Proteomes" id="UP000758603"/>
    </source>
</evidence>
<keyword evidence="2" id="KW-0472">Membrane</keyword>
<dbReference type="Proteomes" id="UP000758603">
    <property type="component" value="Unassembled WGS sequence"/>
</dbReference>
<dbReference type="RefSeq" id="XP_045958438.1">
    <property type="nucleotide sequence ID" value="XM_046102730.1"/>
</dbReference>
<feature type="compositionally biased region" description="Polar residues" evidence="1">
    <location>
        <begin position="229"/>
        <end position="239"/>
    </location>
</feature>